<feature type="coiled-coil region" evidence="1">
    <location>
        <begin position="762"/>
        <end position="796"/>
    </location>
</feature>
<dbReference type="VEuPathDB" id="ToxoDB:cyc_06482"/>
<feature type="coiled-coil region" evidence="1">
    <location>
        <begin position="293"/>
        <end position="320"/>
    </location>
</feature>
<name>A0A1D3CTS6_9EIME</name>
<evidence type="ECO:0000256" key="3">
    <source>
        <dbReference type="SAM" id="Phobius"/>
    </source>
</evidence>
<keyword evidence="5" id="KW-1185">Reference proteome</keyword>
<dbReference type="Proteomes" id="UP000095192">
    <property type="component" value="Unassembled WGS sequence"/>
</dbReference>
<dbReference type="EMBL" id="JROU02002000">
    <property type="protein sequence ID" value="OEH74578.1"/>
    <property type="molecule type" value="Genomic_DNA"/>
</dbReference>
<reference evidence="4 5" key="1">
    <citation type="journal article" date="2016" name="BMC Genomics">
        <title>Comparative genomics reveals Cyclospora cayetanensis possesses coccidia-like metabolism and invasion components but unique surface antigens.</title>
        <authorList>
            <person name="Liu S."/>
            <person name="Wang L."/>
            <person name="Zheng H."/>
            <person name="Xu Z."/>
            <person name="Roellig D.M."/>
            <person name="Li N."/>
            <person name="Frace M.A."/>
            <person name="Tang K."/>
            <person name="Arrowood M.J."/>
            <person name="Moss D.M."/>
            <person name="Zhang L."/>
            <person name="Feng Y."/>
            <person name="Xiao L."/>
        </authorList>
    </citation>
    <scope>NUCLEOTIDE SEQUENCE [LARGE SCALE GENOMIC DNA]</scope>
    <source>
        <strain evidence="4 5">CHN_HEN01</strain>
    </source>
</reference>
<feature type="transmembrane region" description="Helical" evidence="3">
    <location>
        <begin position="141"/>
        <end position="159"/>
    </location>
</feature>
<gene>
    <name evidence="4" type="ORF">cyc_06482</name>
</gene>
<feature type="region of interest" description="Disordered" evidence="2">
    <location>
        <begin position="72"/>
        <end position="93"/>
    </location>
</feature>
<comment type="caution">
    <text evidence="4">The sequence shown here is derived from an EMBL/GenBank/DDBJ whole genome shotgun (WGS) entry which is preliminary data.</text>
</comment>
<evidence type="ECO:0000313" key="5">
    <source>
        <dbReference type="Proteomes" id="UP000095192"/>
    </source>
</evidence>
<dbReference type="AlphaFoldDB" id="A0A1D3CTS6"/>
<keyword evidence="3" id="KW-0472">Membrane</keyword>
<keyword evidence="3" id="KW-1133">Transmembrane helix</keyword>
<organism evidence="4 5">
    <name type="scientific">Cyclospora cayetanensis</name>
    <dbReference type="NCBI Taxonomy" id="88456"/>
    <lineage>
        <taxon>Eukaryota</taxon>
        <taxon>Sar</taxon>
        <taxon>Alveolata</taxon>
        <taxon>Apicomplexa</taxon>
        <taxon>Conoidasida</taxon>
        <taxon>Coccidia</taxon>
        <taxon>Eucoccidiorida</taxon>
        <taxon>Eimeriorina</taxon>
        <taxon>Eimeriidae</taxon>
        <taxon>Cyclospora</taxon>
    </lineage>
</organism>
<keyword evidence="3" id="KW-0812">Transmembrane</keyword>
<proteinExistence type="predicted"/>
<dbReference type="VEuPathDB" id="ToxoDB:LOC34622638"/>
<accession>A0A1D3CTS6</accession>
<protein>
    <submittedName>
        <fullName evidence="4">Uncharacterized protein</fullName>
    </submittedName>
</protein>
<feature type="coiled-coil region" evidence="1">
    <location>
        <begin position="375"/>
        <end position="475"/>
    </location>
</feature>
<evidence type="ECO:0000256" key="1">
    <source>
        <dbReference type="SAM" id="Coils"/>
    </source>
</evidence>
<sequence length="937" mass="106703">MMSGCKHSDSGRHRNTALMEARREARGISFQPKQLLLLLVCASVMSPSQCDYEDLTLGQTVSVEKPSSLGSLSEFDHGDLSEDPSAVGTSSQREGVIPLEEAVTTTGAVGLDLEPTEVSKGRRKNGVSSNTKRARGRGPFISMRLCLLLVYMLIVPLMLAKHLSTAQAPGKLAEYYARNENEAKERLKQAMEWRANALAEYEALLETQNLTKEKAVELIGRVASEQYLWEQREAEVKALLGGSGGLQDADTLQTLLSQLQGELRSSKKIIAVQMQSADPVEVVAPSREHKWEFGVLRNKLEALEAQLEEAELREDVLQEFPEAVSDDFTEQLAHLKQKQSLKVTLSELQEELPSSQKITEVQMHSADPVEVMSPSREHEREFGVLRNKLETLQAQLEEAELRKNVLKDLEFHTPVSDQEFTEQFAHLKQRKAELEKRSEGYALSRQALEEAYELLDRWQKEMRSAEKLMEESLKSAESLNPEKLNEESSRSVEILFPEELRLLEARRNVESAQEELASMFAGMERLYLTPPELVVARNFLSLMKAHAFPSNEKKQEIALSSTDAEELLEDYFEECYAAMEESEDYIYVDLYRNGGQQTPLQFREVKLLAAMEEQTASKKEVQALQRKIPMRMAHLRAFALATESHIQDTINNHKRLANSVFIKNHSFGEKLFSEQQKGARKSRKVRFWLERCTPAVDDYTTAVTQACNATERFLRAKTLALKDIEWRMMVEQLQSKPLGQLVKCIAEGAESEEVKSWVDERWEETSKDKEELKAKLDNAKNTLEQLRDRVLLFSNRRQWTESFPQHEVAALLKIVKAESWIRHAEFLLTRLQDTDKVELTQLCLRMFSEAASTAIQRVQQYGSDSANLKSISDIHYSVLKEDKTGVQAMFVDAENLKFLFHVRKTPLPTVSLPQALPSSLIKFLHENVLQLRKSKKK</sequence>
<keyword evidence="1" id="KW-0175">Coiled coil</keyword>
<evidence type="ECO:0000313" key="4">
    <source>
        <dbReference type="EMBL" id="OEH74578.1"/>
    </source>
</evidence>
<evidence type="ECO:0000256" key="2">
    <source>
        <dbReference type="SAM" id="MobiDB-lite"/>
    </source>
</evidence>
<dbReference type="InParanoid" id="A0A1D3CTS6"/>